<dbReference type="SUPFAM" id="SSF54001">
    <property type="entry name" value="Cysteine proteinases"/>
    <property type="match status" value="1"/>
</dbReference>
<organism evidence="9">
    <name type="scientific">Hymenolepis diminuta</name>
    <name type="common">Rat tapeworm</name>
    <dbReference type="NCBI Taxonomy" id="6216"/>
    <lineage>
        <taxon>Eukaryota</taxon>
        <taxon>Metazoa</taxon>
        <taxon>Spiralia</taxon>
        <taxon>Lophotrochozoa</taxon>
        <taxon>Platyhelminthes</taxon>
        <taxon>Cestoda</taxon>
        <taxon>Eucestoda</taxon>
        <taxon>Cyclophyllidea</taxon>
        <taxon>Hymenolepididae</taxon>
        <taxon>Hymenolepis</taxon>
    </lineage>
</organism>
<dbReference type="Proteomes" id="UP000274504">
    <property type="component" value="Unassembled WGS sequence"/>
</dbReference>
<evidence type="ECO:0000259" key="6">
    <source>
        <dbReference type="PROSITE" id="PS50235"/>
    </source>
</evidence>
<dbReference type="InterPro" id="IPR038765">
    <property type="entry name" value="Papain-like_cys_pep_sf"/>
</dbReference>
<keyword evidence="3" id="KW-0106">Calcium</keyword>
<evidence type="ECO:0000256" key="3">
    <source>
        <dbReference type="ARBA" id="ARBA00022837"/>
    </source>
</evidence>
<evidence type="ECO:0000313" key="8">
    <source>
        <dbReference type="Proteomes" id="UP000274504"/>
    </source>
</evidence>
<comment type="catalytic activity">
    <reaction evidence="1">
        <text>Thiol-dependent hydrolysis of ester, thioester, amide, peptide and isopeptide bonds formed by the C-terminal Gly of ubiquitin (a 76-residue protein attached to proteins as an intracellular targeting signal).</text>
        <dbReference type="EC" id="3.4.19.12"/>
    </reaction>
</comment>
<accession>A0A158QDY8</accession>
<dbReference type="InterPro" id="IPR018200">
    <property type="entry name" value="USP_CS"/>
</dbReference>
<dbReference type="InterPro" id="IPR018247">
    <property type="entry name" value="EF_Hand_1_Ca_BS"/>
</dbReference>
<dbReference type="PANTHER" id="PTHR21646">
    <property type="entry name" value="UBIQUITIN CARBOXYL-TERMINAL HYDROLASE"/>
    <property type="match status" value="1"/>
</dbReference>
<dbReference type="EMBL" id="UYSG01001386">
    <property type="protein sequence ID" value="VDL42470.1"/>
    <property type="molecule type" value="Genomic_DNA"/>
</dbReference>
<dbReference type="STRING" id="6216.A0A158QDY8"/>
<dbReference type="InterPro" id="IPR050185">
    <property type="entry name" value="Ub_carboxyl-term_hydrolase"/>
</dbReference>
<dbReference type="Pfam" id="PF00443">
    <property type="entry name" value="UCH"/>
    <property type="match status" value="1"/>
</dbReference>
<evidence type="ECO:0000256" key="4">
    <source>
        <dbReference type="SAM" id="MobiDB-lite"/>
    </source>
</evidence>
<dbReference type="PROSITE" id="PS00973">
    <property type="entry name" value="USP_2"/>
    <property type="match status" value="1"/>
</dbReference>
<proteinExistence type="predicted"/>
<feature type="domain" description="USP" evidence="6">
    <location>
        <begin position="547"/>
        <end position="1082"/>
    </location>
</feature>
<dbReference type="OrthoDB" id="292964at2759"/>
<feature type="region of interest" description="Disordered" evidence="4">
    <location>
        <begin position="328"/>
        <end position="351"/>
    </location>
</feature>
<name>A0A158QDY8_HYMDI</name>
<dbReference type="InterPro" id="IPR002048">
    <property type="entry name" value="EF_hand_dom"/>
</dbReference>
<feature type="domain" description="EF-hand" evidence="5">
    <location>
        <begin position="57"/>
        <end position="84"/>
    </location>
</feature>
<sequence>MEKNGDLTQDEFNKFFSKNPDATPMSSWIFRRAFMMANEVSKLPSKSLIFSVSTGSLFRFLDYNADGVIDIREFLQGLSALCQAPDSDFVKVVYQMYLRDSELGNENFNVDGFEICLTQFVPKRIIKNNASNMEELDLKRLESNDKYGPNHPVSMYDRIFTFASSPLETDKRRKRSRVRITSEDEVNESSRSRSQRILLRRWESKSEREQNRPVASAKTSDKDWMVEDEPFMAVDRRLAERMQQWRQGKVGSEGQVMPSYLIGYVPYNQETSEETLEVQSLEICVRAVTGIKVKYLPLEGLITNVKPPKNKCLRELFFPGGKQVSPKKHYVSGGESNSSDVGNVRHRYPKSSDPTVYVRKRSASLVASLTDATLNNNPDFLVISTQKLASKSLRFAFSRCHTVSEVFEAICKYYVDYRGCDLDSENCRMWLVVSSDPSEISTRSRNRAISKTSTNVGNSSHSEYAADTTNESTGCFGSKRLTLMPIDLKTVGDQQLARYLADLENSSGRLLNPKVRCSRTFDFIIECRIQFLFWALNQLHTKGSQFTGLKNLGNTCYMNSVIQCLKATPELTKKIKHYVTPDTELAKEYVKLLDQMQISGEPLNPQPLRRAFVQKWPNFNSYAQQDAQEFLTIFLDSLNEELRRKPQPEENGLSKSFDNHVSKKRHELFSASRIWDTFCADNDSPVVKMFYGLCESKCKFDGCSHSSSAFDPFSSLTLPLPFNTIESITLTVVPQFGAVPEVIQIKSDKTIDFAFVREEIARRYKCSANCIFFVRLVSGTFKVPSNTAILEETVYTLELVGDPTVIQVPINATNKDLYNVVGKAIRRFVRSSQDPKKHSNCSRTATFLNSSNDDGLEKCTRKCTALHFEMCRGCQVPVNSDKLDLICTADTCVYLAVDWNLAAYVNEYQQTQETKKKIVDPIEDRDNLNMKNACQLDCLLQSYFETEDASKEECVTCERCDKRKCFSKSTAICVLPHVLLISLKRFQASKCGWRKLTTPVEFPLSSLDMRPYLSEDVRIKETIYDLYGVVNHTGTLNEGHYYAHIKSESNGLWFRVNDVQFNEIPIQSVVTPDAYVLFYQRRMK</sequence>
<dbReference type="PROSITE" id="PS00972">
    <property type="entry name" value="USP_1"/>
    <property type="match status" value="1"/>
</dbReference>
<dbReference type="GO" id="GO:0016579">
    <property type="term" value="P:protein deubiquitination"/>
    <property type="evidence" value="ECO:0007669"/>
    <property type="project" value="InterPro"/>
</dbReference>
<dbReference type="PROSITE" id="PS50235">
    <property type="entry name" value="USP_3"/>
    <property type="match status" value="1"/>
</dbReference>
<evidence type="ECO:0000313" key="9">
    <source>
        <dbReference type="WBParaSite" id="HDID_0000401801-mRNA-1"/>
    </source>
</evidence>
<dbReference type="AlphaFoldDB" id="A0A158QDY8"/>
<protein>
    <recommendedName>
        <fullName evidence="2">ubiquitinyl hydrolase 1</fullName>
        <ecNumber evidence="2">3.4.19.12</ecNumber>
    </recommendedName>
</protein>
<dbReference type="InterPro" id="IPR028889">
    <property type="entry name" value="USP"/>
</dbReference>
<gene>
    <name evidence="7" type="ORF">HDID_LOCUS4016</name>
</gene>
<dbReference type="Gene3D" id="3.90.70.10">
    <property type="entry name" value="Cysteine proteinases"/>
    <property type="match status" value="2"/>
</dbReference>
<dbReference type="CDD" id="cd02257">
    <property type="entry name" value="Peptidase_C19"/>
    <property type="match status" value="1"/>
</dbReference>
<dbReference type="PROSITE" id="PS00018">
    <property type="entry name" value="EF_HAND_1"/>
    <property type="match status" value="1"/>
</dbReference>
<dbReference type="InterPro" id="IPR001394">
    <property type="entry name" value="Peptidase_C19_UCH"/>
</dbReference>
<evidence type="ECO:0000313" key="7">
    <source>
        <dbReference type="EMBL" id="VDL42470.1"/>
    </source>
</evidence>
<dbReference type="GO" id="GO:0005509">
    <property type="term" value="F:calcium ion binding"/>
    <property type="evidence" value="ECO:0007669"/>
    <property type="project" value="InterPro"/>
</dbReference>
<dbReference type="EC" id="3.4.19.12" evidence="2"/>
<reference evidence="7 8" key="2">
    <citation type="submission" date="2018-11" db="EMBL/GenBank/DDBJ databases">
        <authorList>
            <consortium name="Pathogen Informatics"/>
        </authorList>
    </citation>
    <scope>NUCLEOTIDE SEQUENCE [LARGE SCALE GENOMIC DNA]</scope>
</reference>
<evidence type="ECO:0000259" key="5">
    <source>
        <dbReference type="PROSITE" id="PS50222"/>
    </source>
</evidence>
<reference evidence="9" key="1">
    <citation type="submission" date="2016-04" db="UniProtKB">
        <authorList>
            <consortium name="WormBaseParasite"/>
        </authorList>
    </citation>
    <scope>IDENTIFICATION</scope>
</reference>
<dbReference type="Gene3D" id="1.10.238.10">
    <property type="entry name" value="EF-hand"/>
    <property type="match status" value="1"/>
</dbReference>
<evidence type="ECO:0000256" key="1">
    <source>
        <dbReference type="ARBA" id="ARBA00000707"/>
    </source>
</evidence>
<dbReference type="WBParaSite" id="HDID_0000401801-mRNA-1">
    <property type="protein sequence ID" value="HDID_0000401801-mRNA-1"/>
    <property type="gene ID" value="HDID_0000401801"/>
</dbReference>
<dbReference type="InterPro" id="IPR011992">
    <property type="entry name" value="EF-hand-dom_pair"/>
</dbReference>
<dbReference type="GO" id="GO:0004843">
    <property type="term" value="F:cysteine-type deubiquitinase activity"/>
    <property type="evidence" value="ECO:0007669"/>
    <property type="project" value="UniProtKB-EC"/>
</dbReference>
<dbReference type="PROSITE" id="PS50222">
    <property type="entry name" value="EF_HAND_2"/>
    <property type="match status" value="1"/>
</dbReference>
<dbReference type="SUPFAM" id="SSF47473">
    <property type="entry name" value="EF-hand"/>
    <property type="match status" value="1"/>
</dbReference>
<evidence type="ECO:0000256" key="2">
    <source>
        <dbReference type="ARBA" id="ARBA00012759"/>
    </source>
</evidence>